<evidence type="ECO:0000313" key="10">
    <source>
        <dbReference type="Proteomes" id="UP000730481"/>
    </source>
</evidence>
<organism evidence="9 10">
    <name type="scientific">Fusarium beomiforme</name>
    <dbReference type="NCBI Taxonomy" id="44412"/>
    <lineage>
        <taxon>Eukaryota</taxon>
        <taxon>Fungi</taxon>
        <taxon>Dikarya</taxon>
        <taxon>Ascomycota</taxon>
        <taxon>Pezizomycotina</taxon>
        <taxon>Sordariomycetes</taxon>
        <taxon>Hypocreomycetidae</taxon>
        <taxon>Hypocreales</taxon>
        <taxon>Nectriaceae</taxon>
        <taxon>Fusarium</taxon>
        <taxon>Fusarium burgessii species complex</taxon>
    </lineage>
</organism>
<dbReference type="GO" id="GO:0006629">
    <property type="term" value="P:lipid metabolic process"/>
    <property type="evidence" value="ECO:0007669"/>
    <property type="project" value="InterPro"/>
</dbReference>
<comment type="subcellular location">
    <subcellularLocation>
        <location evidence="1">Membrane</location>
        <topology evidence="1">Multi-pass membrane protein</topology>
    </subcellularLocation>
</comment>
<keyword evidence="6 7" id="KW-0472">Membrane</keyword>
<dbReference type="Proteomes" id="UP000730481">
    <property type="component" value="Unassembled WGS sequence"/>
</dbReference>
<keyword evidence="4 7" id="KW-0812">Transmembrane</keyword>
<keyword evidence="5 7" id="KW-1133">Transmembrane helix</keyword>
<feature type="domain" description="Wax synthase" evidence="8">
    <location>
        <begin position="255"/>
        <end position="342"/>
    </location>
</feature>
<comment type="similarity">
    <text evidence="2">Belongs to the wax synthase family.</text>
</comment>
<dbReference type="PANTHER" id="PTHR31595">
    <property type="entry name" value="LONG-CHAIN-ALCOHOL O-FATTY-ACYLTRANSFERASE 3-RELATED"/>
    <property type="match status" value="1"/>
</dbReference>
<accession>A0A9P5DU13</accession>
<evidence type="ECO:0000259" key="8">
    <source>
        <dbReference type="Pfam" id="PF13813"/>
    </source>
</evidence>
<dbReference type="InterPro" id="IPR032805">
    <property type="entry name" value="Wax_synthase_dom"/>
</dbReference>
<dbReference type="PANTHER" id="PTHR31595:SF27">
    <property type="entry name" value="WAX SYNTHASE DOMAIN-CONTAINING PROTEIN-RELATED"/>
    <property type="match status" value="1"/>
</dbReference>
<dbReference type="OrthoDB" id="1077582at2759"/>
<dbReference type="EMBL" id="PVQB02000560">
    <property type="protein sequence ID" value="KAF4335425.1"/>
    <property type="molecule type" value="Genomic_DNA"/>
</dbReference>
<feature type="transmembrane region" description="Helical" evidence="7">
    <location>
        <begin position="12"/>
        <end position="30"/>
    </location>
</feature>
<evidence type="ECO:0000256" key="7">
    <source>
        <dbReference type="SAM" id="Phobius"/>
    </source>
</evidence>
<evidence type="ECO:0000256" key="5">
    <source>
        <dbReference type="ARBA" id="ARBA00022989"/>
    </source>
</evidence>
<evidence type="ECO:0000256" key="4">
    <source>
        <dbReference type="ARBA" id="ARBA00022692"/>
    </source>
</evidence>
<evidence type="ECO:0000313" key="9">
    <source>
        <dbReference type="EMBL" id="KAF4335425.1"/>
    </source>
</evidence>
<reference evidence="9" key="1">
    <citation type="journal article" date="2017" name="Mycologia">
        <title>Fusarium algeriense, sp. nov., a novel toxigenic crown rot pathogen of durum wheat from Algeria is nested in the Fusarium burgessii species complex.</title>
        <authorList>
            <person name="Laraba I."/>
            <person name="Keddad A."/>
            <person name="Boureghda H."/>
            <person name="Abdallah N."/>
            <person name="Vaughan M.M."/>
            <person name="Proctor R.H."/>
            <person name="Busman M."/>
            <person name="O'Donnell K."/>
        </authorList>
    </citation>
    <scope>NUCLEOTIDE SEQUENCE</scope>
    <source>
        <strain evidence="9">NRRL 25174</strain>
    </source>
</reference>
<evidence type="ECO:0000256" key="1">
    <source>
        <dbReference type="ARBA" id="ARBA00004141"/>
    </source>
</evidence>
<evidence type="ECO:0000256" key="6">
    <source>
        <dbReference type="ARBA" id="ARBA00023136"/>
    </source>
</evidence>
<evidence type="ECO:0000256" key="2">
    <source>
        <dbReference type="ARBA" id="ARBA00007282"/>
    </source>
</evidence>
<gene>
    <name evidence="9" type="ORF">FBEOM_10713</name>
</gene>
<keyword evidence="3" id="KW-0808">Transferase</keyword>
<dbReference type="AlphaFoldDB" id="A0A9P5DU13"/>
<proteinExistence type="inferred from homology"/>
<reference evidence="9" key="2">
    <citation type="submission" date="2020-02" db="EMBL/GenBank/DDBJ databases">
        <title>Identification and distribution of gene clusters putatively required for synthesis of sphingolipid metabolism inhibitors in phylogenetically diverse species of the filamentous fungus Fusarium.</title>
        <authorList>
            <person name="Kim H.-S."/>
            <person name="Busman M."/>
            <person name="Brown D.W."/>
            <person name="Divon H."/>
            <person name="Uhlig S."/>
            <person name="Proctor R.H."/>
        </authorList>
    </citation>
    <scope>NUCLEOTIDE SEQUENCE</scope>
    <source>
        <strain evidence="9">NRRL 25174</strain>
    </source>
</reference>
<dbReference type="Pfam" id="PF13813">
    <property type="entry name" value="MBOAT_2"/>
    <property type="match status" value="1"/>
</dbReference>
<dbReference type="InterPro" id="IPR044851">
    <property type="entry name" value="Wax_synthase"/>
</dbReference>
<feature type="transmembrane region" description="Helical" evidence="7">
    <location>
        <begin position="166"/>
        <end position="187"/>
    </location>
</feature>
<dbReference type="GO" id="GO:0016020">
    <property type="term" value="C:membrane"/>
    <property type="evidence" value="ECO:0007669"/>
    <property type="project" value="UniProtKB-SubCell"/>
</dbReference>
<evidence type="ECO:0000256" key="3">
    <source>
        <dbReference type="ARBA" id="ARBA00022679"/>
    </source>
</evidence>
<keyword evidence="10" id="KW-1185">Reference proteome</keyword>
<feature type="transmembrane region" description="Helical" evidence="7">
    <location>
        <begin position="311"/>
        <end position="330"/>
    </location>
</feature>
<sequence length="415" mass="46613">MFLLADHPTPGLSLGSFAAAHFLCTAALGFTNRDQVWIRRIASAFIFVLTFIGDRTAYVVSDNASIRCLLVTFSWVQAFNGNSLLCLSRTEYKTKKQGKKEKTAPTAVNSVFVGEDIACGDGSLFSRLLWALAMQWNLRRIKTSRPARNTPPFSSEDPTYIPSRGWFLLTRLGVILASIAYMAIIGLQPEPTREDLSVDKVRFFSRLSEVAPYEVLQRAIATITWLSGIGTTSEICYNAIAVVLVGLGLSEPVMWPSWFGSFTEAYSVRRWWGISWHQTWRCFLTDHADWVVFDILHLPKSSPITRHTKNLIVFYISGLIHLAPDLAIGMPLHESSAIMFFTFQALGIMIEDLVQSLNDKIGLVKSSIVARCIGYVWLSAWLIWTIPWWSFVCTMHMKAGQDDLIPLTRGNSSQI</sequence>
<dbReference type="GO" id="GO:0008374">
    <property type="term" value="F:O-acyltransferase activity"/>
    <property type="evidence" value="ECO:0007669"/>
    <property type="project" value="InterPro"/>
</dbReference>
<protein>
    <submittedName>
        <fullName evidence="9">Toxin biosynthesis (Tri7)</fullName>
    </submittedName>
</protein>
<feature type="transmembrane region" description="Helical" evidence="7">
    <location>
        <begin position="375"/>
        <end position="397"/>
    </location>
</feature>
<comment type="caution">
    <text evidence="9">The sequence shown here is derived from an EMBL/GenBank/DDBJ whole genome shotgun (WGS) entry which is preliminary data.</text>
</comment>
<name>A0A9P5DU13_9HYPO</name>